<dbReference type="OrthoDB" id="2447941at2"/>
<dbReference type="RefSeq" id="WP_073151740.1">
    <property type="nucleotide sequence ID" value="NZ_FQVL01000001.1"/>
</dbReference>
<reference evidence="2 3" key="1">
    <citation type="submission" date="2016-11" db="EMBL/GenBank/DDBJ databases">
        <authorList>
            <person name="Jaros S."/>
            <person name="Januszkiewicz K."/>
            <person name="Wedrychowicz H."/>
        </authorList>
    </citation>
    <scope>NUCLEOTIDE SEQUENCE [LARGE SCALE GENOMIC DNA]</scope>
    <source>
        <strain evidence="2 3">DSM 44666</strain>
    </source>
</reference>
<accession>A0A1M4TU73</accession>
<feature type="transmembrane region" description="Helical" evidence="1">
    <location>
        <begin position="135"/>
        <end position="152"/>
    </location>
</feature>
<evidence type="ECO:0000313" key="2">
    <source>
        <dbReference type="EMBL" id="SHE47944.1"/>
    </source>
</evidence>
<dbReference type="InterPro" id="IPR010288">
    <property type="entry name" value="EcsB_ABC"/>
</dbReference>
<keyword evidence="3" id="KW-1185">Reference proteome</keyword>
<feature type="transmembrane region" description="Helical" evidence="1">
    <location>
        <begin position="373"/>
        <end position="395"/>
    </location>
</feature>
<feature type="transmembrane region" description="Helical" evidence="1">
    <location>
        <begin position="57"/>
        <end position="76"/>
    </location>
</feature>
<protein>
    <submittedName>
        <fullName evidence="2">Predicted ABC-type exoprotein transport system, permease component</fullName>
    </submittedName>
</protein>
<keyword evidence="1" id="KW-0472">Membrane</keyword>
<dbReference type="PIRSF" id="PIRSF037259">
    <property type="entry name" value="EcsB_ABC"/>
    <property type="match status" value="1"/>
</dbReference>
<proteinExistence type="predicted"/>
<sequence length="408" mass="48923">MTTEQLFQKRMKHSWRQAIHILVSISRGSGFPILIGMIVIFFYMGYQQFLTWYPADFPLALMLAIVYAPIITFTNIRTWLQKADLIFLLPLEHRMQSYFKQSLIYTGSVDLIRMLFLFSVAYPVFRLHMGSSLDYLLTLCWMIALQIMNLLLKWNVLRSKQLFTPFQQKLWDLLRVFIIFFALYTFLQHYWSGALISIIIMLVLLFQSQRNASRIYPWEKMIQIESNTRVRFLNWVNWFVDLPFHAERTIYARKWLMWIIQKTERHQDAFLYLYTRSFIRDRDLFPMYLRINFFFACLIIFIPSVFFQFFAIALSMILEAIQLLDIANPNRYPIWISLYPQQNTLQWSRLIRNLLFVQMFFLSFVAYFSNIPLLSICTLLLIGGISIVLYVYLYLPFKFKKANPTLLG</sequence>
<evidence type="ECO:0000313" key="3">
    <source>
        <dbReference type="Proteomes" id="UP000184476"/>
    </source>
</evidence>
<keyword evidence="1" id="KW-0812">Transmembrane</keyword>
<dbReference type="EMBL" id="FQVL01000001">
    <property type="protein sequence ID" value="SHE47944.1"/>
    <property type="molecule type" value="Genomic_DNA"/>
</dbReference>
<evidence type="ECO:0000256" key="1">
    <source>
        <dbReference type="SAM" id="Phobius"/>
    </source>
</evidence>
<feature type="transmembrane region" description="Helical" evidence="1">
    <location>
        <begin position="103"/>
        <end position="123"/>
    </location>
</feature>
<dbReference type="GO" id="GO:0016020">
    <property type="term" value="C:membrane"/>
    <property type="evidence" value="ECO:0007669"/>
    <property type="project" value="InterPro"/>
</dbReference>
<dbReference type="STRING" id="112248.SAMN05444392_101642"/>
<dbReference type="AlphaFoldDB" id="A0A1M4TU73"/>
<feature type="transmembrane region" description="Helical" evidence="1">
    <location>
        <begin position="21"/>
        <end position="45"/>
    </location>
</feature>
<keyword evidence="1" id="KW-1133">Transmembrane helix</keyword>
<feature type="transmembrane region" description="Helical" evidence="1">
    <location>
        <begin position="293"/>
        <end position="318"/>
    </location>
</feature>
<dbReference type="Proteomes" id="UP000184476">
    <property type="component" value="Unassembled WGS sequence"/>
</dbReference>
<feature type="transmembrane region" description="Helical" evidence="1">
    <location>
        <begin position="173"/>
        <end position="206"/>
    </location>
</feature>
<dbReference type="Pfam" id="PF05975">
    <property type="entry name" value="EcsB"/>
    <property type="match status" value="1"/>
</dbReference>
<organism evidence="2 3">
    <name type="scientific">Seinonella peptonophila</name>
    <dbReference type="NCBI Taxonomy" id="112248"/>
    <lineage>
        <taxon>Bacteria</taxon>
        <taxon>Bacillati</taxon>
        <taxon>Bacillota</taxon>
        <taxon>Bacilli</taxon>
        <taxon>Bacillales</taxon>
        <taxon>Thermoactinomycetaceae</taxon>
        <taxon>Seinonella</taxon>
    </lineage>
</organism>
<name>A0A1M4TU73_9BACL</name>
<gene>
    <name evidence="2" type="ORF">SAMN05444392_101642</name>
</gene>